<protein>
    <submittedName>
        <fullName evidence="2">Uncharacterized protein</fullName>
    </submittedName>
</protein>
<proteinExistence type="predicted"/>
<dbReference type="KEGG" id="kra:Krad_2511"/>
<sequence length="55" mass="5950">MILKASSHGIRVGADYAPSPASEDAVTEANRDVQAPRMVTSATMGTMKRRSWLMV</sequence>
<evidence type="ECO:0000313" key="2">
    <source>
        <dbReference type="EMBL" id="ABS03986.1"/>
    </source>
</evidence>
<dbReference type="EMBL" id="CP000750">
    <property type="protein sequence ID" value="ABS03986.1"/>
    <property type="molecule type" value="Genomic_DNA"/>
</dbReference>
<dbReference type="STRING" id="266940.Krad_2511"/>
<accession>A6WAZ7</accession>
<feature type="region of interest" description="Disordered" evidence="1">
    <location>
        <begin position="1"/>
        <end position="30"/>
    </location>
</feature>
<dbReference type="HOGENOM" id="CLU_3026247_0_0_11"/>
<name>A6WAZ7_KINRD</name>
<gene>
    <name evidence="2" type="ordered locus">Krad_2511</name>
</gene>
<dbReference type="Proteomes" id="UP000001116">
    <property type="component" value="Chromosome"/>
</dbReference>
<evidence type="ECO:0000256" key="1">
    <source>
        <dbReference type="SAM" id="MobiDB-lite"/>
    </source>
</evidence>
<reference evidence="3" key="1">
    <citation type="journal article" date="2008" name="PLoS ONE">
        <title>Survival in nuclear waste, extreme resistance, and potential applications gleaned from the genome sequence of Kineococcus radiotolerans SRS30216.</title>
        <authorList>
            <person name="Bagwell C.E."/>
            <person name="Bhat S."/>
            <person name="Hawkins G.M."/>
            <person name="Smith B.W."/>
            <person name="Biswas T."/>
            <person name="Hoover T.R."/>
            <person name="Saunders E."/>
            <person name="Han C.S."/>
            <person name="Tsodikov O.V."/>
            <person name="Shimkets L.J."/>
        </authorList>
    </citation>
    <scope>NUCLEOTIDE SEQUENCE [LARGE SCALE GENOMIC DNA]</scope>
    <source>
        <strain evidence="3">ATCC BAA-149 / DSM 14245 / SRS30216</strain>
    </source>
</reference>
<evidence type="ECO:0000313" key="3">
    <source>
        <dbReference type="Proteomes" id="UP000001116"/>
    </source>
</evidence>
<dbReference type="AlphaFoldDB" id="A6WAZ7"/>
<keyword evidence="3" id="KW-1185">Reference proteome</keyword>
<organism evidence="2 3">
    <name type="scientific">Kineococcus radiotolerans (strain ATCC BAA-149 / DSM 14245 / SRS30216)</name>
    <dbReference type="NCBI Taxonomy" id="266940"/>
    <lineage>
        <taxon>Bacteria</taxon>
        <taxon>Bacillati</taxon>
        <taxon>Actinomycetota</taxon>
        <taxon>Actinomycetes</taxon>
        <taxon>Kineosporiales</taxon>
        <taxon>Kineosporiaceae</taxon>
        <taxon>Kineococcus</taxon>
    </lineage>
</organism>